<keyword evidence="11" id="KW-1185">Reference proteome</keyword>
<reference evidence="10 11" key="1">
    <citation type="submission" date="2020-08" db="EMBL/GenBank/DDBJ databases">
        <title>Genomic Encyclopedia of Type Strains, Phase III (KMG-III): the genomes of soil and plant-associated and newly described type strains.</title>
        <authorList>
            <person name="Whitman W."/>
        </authorList>
    </citation>
    <scope>NUCLEOTIDE SEQUENCE [LARGE SCALE GENOMIC DNA]</scope>
    <source>
        <strain evidence="10 11">CECT 8960</strain>
    </source>
</reference>
<dbReference type="AlphaFoldDB" id="A0A7W7Q5J4"/>
<accession>A0A7W7Q5J4</accession>
<evidence type="ECO:0000313" key="11">
    <source>
        <dbReference type="Proteomes" id="UP000520767"/>
    </source>
</evidence>
<evidence type="ECO:0000256" key="2">
    <source>
        <dbReference type="ARBA" id="ARBA00012438"/>
    </source>
</evidence>
<keyword evidence="5 10" id="KW-0418">Kinase</keyword>
<keyword evidence="3" id="KW-0597">Phosphoprotein</keyword>
<organism evidence="10 11">
    <name type="scientific">Actinophytocola algeriensis</name>
    <dbReference type="NCBI Taxonomy" id="1768010"/>
    <lineage>
        <taxon>Bacteria</taxon>
        <taxon>Bacillati</taxon>
        <taxon>Actinomycetota</taxon>
        <taxon>Actinomycetes</taxon>
        <taxon>Pseudonocardiales</taxon>
        <taxon>Pseudonocardiaceae</taxon>
    </lineage>
</organism>
<dbReference type="Pfam" id="PF02518">
    <property type="entry name" value="HATPase_c"/>
    <property type="match status" value="1"/>
</dbReference>
<dbReference type="SUPFAM" id="SSF55874">
    <property type="entry name" value="ATPase domain of HSP90 chaperone/DNA topoisomerase II/histidine kinase"/>
    <property type="match status" value="1"/>
</dbReference>
<dbReference type="EMBL" id="JACHJQ010000003">
    <property type="protein sequence ID" value="MBB4907389.1"/>
    <property type="molecule type" value="Genomic_DNA"/>
</dbReference>
<evidence type="ECO:0000256" key="1">
    <source>
        <dbReference type="ARBA" id="ARBA00000085"/>
    </source>
</evidence>
<evidence type="ECO:0000256" key="8">
    <source>
        <dbReference type="SAM" id="Phobius"/>
    </source>
</evidence>
<dbReference type="GO" id="GO:0000160">
    <property type="term" value="P:phosphorelay signal transduction system"/>
    <property type="evidence" value="ECO:0007669"/>
    <property type="project" value="UniProtKB-KW"/>
</dbReference>
<evidence type="ECO:0000259" key="9">
    <source>
        <dbReference type="SMART" id="SM00387"/>
    </source>
</evidence>
<feature type="transmembrane region" description="Helical" evidence="8">
    <location>
        <begin position="40"/>
        <end position="61"/>
    </location>
</feature>
<dbReference type="InterPro" id="IPR036890">
    <property type="entry name" value="HATPase_C_sf"/>
</dbReference>
<keyword evidence="4" id="KW-0808">Transferase</keyword>
<evidence type="ECO:0000256" key="3">
    <source>
        <dbReference type="ARBA" id="ARBA00022553"/>
    </source>
</evidence>
<sequence>MDGDSTTDSAVRRANAAIRAEQASGRPGKRRRFRLSEWRLPTKLMVVLLVPTLAALAFAGLRVYTQIKQANDLDYLLQQVELHSKLYEAADQIQKEGQVVAQFAARNRTGDRAPIDAQLQATDDAVAEVRGAAEAFYGESDESVRTEYERIFFRLDSLGPLREVASNSQFDGIAVASIYADIVANVLQIGQLARSDVGGGQLTPRLTALNSIATAKAQIAQQFSYITVAAQQGAIRVPDLNEIQAAVARHDSALATFNSVATPEELQRLNDTLVGPAVDQLKQNRQLLLVRGETGQNLGIVPNEVVQAGTSTLGLYRTIETGELTDLRDSISTLRNDQQEATLRDAAIVLAVLLLAVLLALLVARSLLKPLRVLRSNALDVAYSRLPQTVRRILADPDPVAASKNAVEPVPVFTREETGQLARSFDAVQEQAVLMATEQALLRDNINSIFVNLSRRSQALVERQLSLIDRLEQDEQDPDQLASLFELDHLATRMRRNSESLLVLSGTGLSRQLSRPVPASDVVGAAVSEVEHYARIEVASAPEVAVQGRAVSDLVHVIAELLDNATFFSPADKKVIVRMAMTRKKELAIQITDQGVGMSEDEIGATNARLADPPDLDVAVTRRMGLYVVARLAKRHNITVRLRDNEDIEGGLIARINVPAELVQPIGATPRSMASPSTTGSLAIADQTSTEARLNPPTNAPSRNSGIAGAFTGNMPRIRPEGTPAGADTAHDRTPAELSGYPPFNPGYEGSAEATTANGVPAEPPAPQNGRHDPADTGTALFGAPLPEAPVEDTSYQPFAGGGNTPSGEAELNVDAPTERLPIYEAVLSQWFEAADTGSAPPRGAGGADPAETATNGNGHNANGTNGTNGSANGTGIANGHVEAQAEPVEPTPWTSPGDDGWLAAQALLDDKTPDATTNAGLPKRVPKQHLLPGSAAPRHEARENTGGEATPGMPPLPPRTADAVRGRMSSFQQGVRRGRHALIEAYAGDQSGSEQSRQDEEQE</sequence>
<feature type="domain" description="Histidine kinase/HSP90-like ATPase" evidence="9">
    <location>
        <begin position="549"/>
        <end position="662"/>
    </location>
</feature>
<protein>
    <recommendedName>
        <fullName evidence="2">histidine kinase</fullName>
        <ecNumber evidence="2">2.7.13.3</ecNumber>
    </recommendedName>
</protein>
<keyword evidence="8" id="KW-0472">Membrane</keyword>
<dbReference type="EC" id="2.7.13.3" evidence="2"/>
<dbReference type="Pfam" id="PF08376">
    <property type="entry name" value="NIT"/>
    <property type="match status" value="1"/>
</dbReference>
<keyword evidence="8" id="KW-1133">Transmembrane helix</keyword>
<keyword evidence="8" id="KW-0812">Transmembrane</keyword>
<keyword evidence="6" id="KW-0902">Two-component regulatory system</keyword>
<dbReference type="InterPro" id="IPR013587">
    <property type="entry name" value="Nitrate/nitrite_sensing"/>
</dbReference>
<evidence type="ECO:0000313" key="10">
    <source>
        <dbReference type="EMBL" id="MBB4907389.1"/>
    </source>
</evidence>
<comment type="caution">
    <text evidence="10">The sequence shown here is derived from an EMBL/GenBank/DDBJ whole genome shotgun (WGS) entry which is preliminary data.</text>
</comment>
<feature type="compositionally biased region" description="Low complexity" evidence="7">
    <location>
        <begin position="838"/>
        <end position="878"/>
    </location>
</feature>
<dbReference type="Proteomes" id="UP000520767">
    <property type="component" value="Unassembled WGS sequence"/>
</dbReference>
<dbReference type="Gene3D" id="6.10.340.10">
    <property type="match status" value="1"/>
</dbReference>
<feature type="compositionally biased region" description="Polar residues" evidence="7">
    <location>
        <begin position="689"/>
        <end position="705"/>
    </location>
</feature>
<dbReference type="PANTHER" id="PTHR44936">
    <property type="entry name" value="SENSOR PROTEIN CREC"/>
    <property type="match status" value="1"/>
</dbReference>
<proteinExistence type="predicted"/>
<name>A0A7W7Q5J4_9PSEU</name>
<dbReference type="InterPro" id="IPR003594">
    <property type="entry name" value="HATPase_dom"/>
</dbReference>
<dbReference type="RefSeq" id="WP_184811471.1">
    <property type="nucleotide sequence ID" value="NZ_JACHJQ010000003.1"/>
</dbReference>
<dbReference type="PANTHER" id="PTHR44936:SF9">
    <property type="entry name" value="SENSOR PROTEIN CREC"/>
    <property type="match status" value="1"/>
</dbReference>
<evidence type="ECO:0000256" key="5">
    <source>
        <dbReference type="ARBA" id="ARBA00022777"/>
    </source>
</evidence>
<gene>
    <name evidence="10" type="ORF">FHR82_003609</name>
</gene>
<dbReference type="GO" id="GO:0004673">
    <property type="term" value="F:protein histidine kinase activity"/>
    <property type="evidence" value="ECO:0007669"/>
    <property type="project" value="UniProtKB-EC"/>
</dbReference>
<evidence type="ECO:0000256" key="6">
    <source>
        <dbReference type="ARBA" id="ARBA00023012"/>
    </source>
</evidence>
<evidence type="ECO:0000256" key="7">
    <source>
        <dbReference type="SAM" id="MobiDB-lite"/>
    </source>
</evidence>
<dbReference type="Gene3D" id="3.30.565.10">
    <property type="entry name" value="Histidine kinase-like ATPase, C-terminal domain"/>
    <property type="match status" value="1"/>
</dbReference>
<dbReference type="InterPro" id="IPR050980">
    <property type="entry name" value="2C_sensor_his_kinase"/>
</dbReference>
<comment type="catalytic activity">
    <reaction evidence="1">
        <text>ATP + protein L-histidine = ADP + protein N-phospho-L-histidine.</text>
        <dbReference type="EC" id="2.7.13.3"/>
    </reaction>
</comment>
<evidence type="ECO:0000256" key="4">
    <source>
        <dbReference type="ARBA" id="ARBA00022679"/>
    </source>
</evidence>
<feature type="region of interest" description="Disordered" evidence="7">
    <location>
        <begin position="689"/>
        <end position="812"/>
    </location>
</feature>
<feature type="region of interest" description="Disordered" evidence="7">
    <location>
        <begin position="836"/>
        <end position="878"/>
    </location>
</feature>
<feature type="region of interest" description="Disordered" evidence="7">
    <location>
        <begin position="913"/>
        <end position="1004"/>
    </location>
</feature>
<dbReference type="SMART" id="SM00387">
    <property type="entry name" value="HATPase_c"/>
    <property type="match status" value="1"/>
</dbReference>
<feature type="transmembrane region" description="Helical" evidence="8">
    <location>
        <begin position="346"/>
        <end position="368"/>
    </location>
</feature>